<dbReference type="InterPro" id="IPR052048">
    <property type="entry name" value="ST_Response_Regulator"/>
</dbReference>
<dbReference type="EMBL" id="CP050468">
    <property type="protein sequence ID" value="UTZ29073.1"/>
    <property type="molecule type" value="Genomic_DNA"/>
</dbReference>
<dbReference type="InterPro" id="IPR011990">
    <property type="entry name" value="TPR-like_helical_dom_sf"/>
</dbReference>
<feature type="domain" description="Response regulatory" evidence="2">
    <location>
        <begin position="12"/>
        <end position="133"/>
    </location>
</feature>
<evidence type="ECO:0000259" key="2">
    <source>
        <dbReference type="PROSITE" id="PS50110"/>
    </source>
</evidence>
<keyword evidence="1" id="KW-0597">Phosphoprotein</keyword>
<dbReference type="InterPro" id="IPR001789">
    <property type="entry name" value="Sig_transdc_resp-reg_receiver"/>
</dbReference>
<dbReference type="SUPFAM" id="SSF48452">
    <property type="entry name" value="TPR-like"/>
    <property type="match status" value="1"/>
</dbReference>
<evidence type="ECO:0000256" key="1">
    <source>
        <dbReference type="PROSITE-ProRule" id="PRU00169"/>
    </source>
</evidence>
<dbReference type="RefSeq" id="WP_255940944.1">
    <property type="nucleotide sequence ID" value="NZ_CP050468.1"/>
</dbReference>
<dbReference type="Gene3D" id="1.25.40.10">
    <property type="entry name" value="Tetratricopeptide repeat domain"/>
    <property type="match status" value="1"/>
</dbReference>
<dbReference type="PROSITE" id="PS50110">
    <property type="entry name" value="RESPONSE_REGULATORY"/>
    <property type="match status" value="1"/>
</dbReference>
<organism evidence="3 4">
    <name type="scientific">Vibrio campbellii</name>
    <dbReference type="NCBI Taxonomy" id="680"/>
    <lineage>
        <taxon>Bacteria</taxon>
        <taxon>Pseudomonadati</taxon>
        <taxon>Pseudomonadota</taxon>
        <taxon>Gammaproteobacteria</taxon>
        <taxon>Vibrionales</taxon>
        <taxon>Vibrionaceae</taxon>
        <taxon>Vibrio</taxon>
    </lineage>
</organism>
<dbReference type="Proteomes" id="UP001058687">
    <property type="component" value="Chromosome 2"/>
</dbReference>
<protein>
    <submittedName>
        <fullName evidence="3">Response regulator</fullName>
    </submittedName>
</protein>
<evidence type="ECO:0000313" key="4">
    <source>
        <dbReference type="Proteomes" id="UP001058687"/>
    </source>
</evidence>
<gene>
    <name evidence="3" type="ORF">HB761_20715</name>
</gene>
<dbReference type="Gene3D" id="3.40.50.2300">
    <property type="match status" value="1"/>
</dbReference>
<reference evidence="3" key="1">
    <citation type="submission" date="2020-03" db="EMBL/GenBank/DDBJ databases">
        <title>Five strains of Vibrio campbellii isolated from Mariana Trench.</title>
        <authorList>
            <person name="Liang J."/>
            <person name="Zhang X.-H."/>
        </authorList>
    </citation>
    <scope>NUCLEOTIDE SEQUENCE</scope>
    <source>
        <strain evidence="3">LJC014</strain>
    </source>
</reference>
<dbReference type="GO" id="GO:0000160">
    <property type="term" value="P:phosphorelay signal transduction system"/>
    <property type="evidence" value="ECO:0007669"/>
    <property type="project" value="InterPro"/>
</dbReference>
<dbReference type="SUPFAM" id="SSF52172">
    <property type="entry name" value="CheY-like"/>
    <property type="match status" value="1"/>
</dbReference>
<accession>A0AAE9N5M9</accession>
<dbReference type="AlphaFoldDB" id="A0AAE9N5M9"/>
<proteinExistence type="predicted"/>
<dbReference type="InterPro" id="IPR011006">
    <property type="entry name" value="CheY-like_superfamily"/>
</dbReference>
<feature type="modified residue" description="4-aspartylphosphate" evidence="1">
    <location>
        <position position="64"/>
    </location>
</feature>
<evidence type="ECO:0000313" key="3">
    <source>
        <dbReference type="EMBL" id="UTZ29073.1"/>
    </source>
</evidence>
<name>A0AAE9N5M9_9VIBR</name>
<dbReference type="SMART" id="SM00448">
    <property type="entry name" value="REC"/>
    <property type="match status" value="1"/>
</dbReference>
<dbReference type="Pfam" id="PF00072">
    <property type="entry name" value="Response_reg"/>
    <property type="match status" value="1"/>
</dbReference>
<dbReference type="PANTHER" id="PTHR43228">
    <property type="entry name" value="TWO-COMPONENT RESPONSE REGULATOR"/>
    <property type="match status" value="1"/>
</dbReference>
<sequence>MLTQQLEINNLNILVIDDCTTSATLIKHQLISLGVSASNVTCVHSAIQAVATVKTRFYSFIIMDYHLSTKLTGLDLINLLVRAKLISDTTAVLMISGDATQETVLTALTGRVRHFLTKPLQTKALRNKILIALEEQHQLVNAERQLSKINDLTLTEIIYLHKTYGQSVCVESLLIDTAIDSGNIDILEGLLAVCSKKDHASRICAEAFLLHQKGQVTEAVKTLTNYVTHNPLCLRAIDNLVGLHESLNEYNNASVLALRAFELTPSSSSRLMTVSRILNKLGDTDKLFDVGSLFASSVSSSDPQWLSAMGAYIDAIIERFKTLKTSNDKRCVLLKLNSFYLLAEKRLDRNQHNDLIAFKRLMQCKLLIAETNLEAAHKKLMLSLSNYYSQPNKMPLFLLRQFIPLMEFFGEFEIQSELIALSIKKSRIPLEKNDSLREPKTSLDYPYSTEIKLKKLCTSNISETNCSINESIEFLTQIPLPPNWSDWLADYLAGSSSQDLPEPFNFRMK</sequence>
<dbReference type="PANTHER" id="PTHR43228:SF1">
    <property type="entry name" value="TWO-COMPONENT RESPONSE REGULATOR ARR22"/>
    <property type="match status" value="1"/>
</dbReference>